<dbReference type="GO" id="GO:0043565">
    <property type="term" value="F:sequence-specific DNA binding"/>
    <property type="evidence" value="ECO:0007669"/>
    <property type="project" value="UniProtKB-UniRule"/>
</dbReference>
<dbReference type="InterPro" id="IPR024627">
    <property type="entry name" value="RAG1"/>
</dbReference>
<evidence type="ECO:0000259" key="2">
    <source>
        <dbReference type="Pfam" id="PF26100"/>
    </source>
</evidence>
<dbReference type="AlphaFoldDB" id="M7BS81"/>
<dbReference type="InterPro" id="IPR058554">
    <property type="entry name" value="RAG1_RNase_H"/>
</dbReference>
<dbReference type="InterPro" id="IPR035714">
    <property type="entry name" value="RAG1_imp-bd"/>
</dbReference>
<dbReference type="PANTHER" id="PTHR11539">
    <property type="entry name" value="VDJ RECOMBINATION ACTIVATING PROTEIN 1 RAG1"/>
    <property type="match status" value="1"/>
</dbReference>
<proteinExistence type="predicted"/>
<gene>
    <name evidence="3" type="ORF">UY3_02690</name>
</gene>
<dbReference type="STRING" id="8469.M7BS81"/>
<dbReference type="Pfam" id="PF26100">
    <property type="entry name" value="RAG1_RNase_H"/>
    <property type="match status" value="1"/>
</dbReference>
<name>M7BS81_CHEMY</name>
<dbReference type="GO" id="GO:0002250">
    <property type="term" value="P:adaptive immune response"/>
    <property type="evidence" value="ECO:0007669"/>
    <property type="project" value="TreeGrafter"/>
</dbReference>
<dbReference type="PANTHER" id="PTHR11539:SF0">
    <property type="entry name" value="V(D)J RECOMBINATION-ACTIVATING PROTEIN 1"/>
    <property type="match status" value="1"/>
</dbReference>
<feature type="domain" description="V(D)J recombination-activating protein 1 RNase H" evidence="2">
    <location>
        <begin position="178"/>
        <end position="204"/>
    </location>
</feature>
<organism evidence="3 4">
    <name type="scientific">Chelonia mydas</name>
    <name type="common">Green sea-turtle</name>
    <name type="synonym">Chelonia agassizi</name>
    <dbReference type="NCBI Taxonomy" id="8469"/>
    <lineage>
        <taxon>Eukaryota</taxon>
        <taxon>Metazoa</taxon>
        <taxon>Chordata</taxon>
        <taxon>Craniata</taxon>
        <taxon>Vertebrata</taxon>
        <taxon>Euteleostomi</taxon>
        <taxon>Archelosauria</taxon>
        <taxon>Testudinata</taxon>
        <taxon>Testudines</taxon>
        <taxon>Cryptodira</taxon>
        <taxon>Durocryptodira</taxon>
        <taxon>Americhelydia</taxon>
        <taxon>Chelonioidea</taxon>
        <taxon>Cheloniidae</taxon>
        <taxon>Chelonia</taxon>
    </lineage>
</organism>
<dbReference type="GO" id="GO:0061630">
    <property type="term" value="F:ubiquitin protein ligase activity"/>
    <property type="evidence" value="ECO:0007669"/>
    <property type="project" value="UniProtKB-UniRule"/>
</dbReference>
<dbReference type="Proteomes" id="UP000031443">
    <property type="component" value="Unassembled WGS sequence"/>
</dbReference>
<dbReference type="Pfam" id="PF12560">
    <property type="entry name" value="RAG1_imp_bd"/>
    <property type="match status" value="1"/>
</dbReference>
<accession>M7BS81</accession>
<evidence type="ECO:0000313" key="4">
    <source>
        <dbReference type="Proteomes" id="UP000031443"/>
    </source>
</evidence>
<dbReference type="GO" id="GO:0042393">
    <property type="term" value="F:histone binding"/>
    <property type="evidence" value="ECO:0007669"/>
    <property type="project" value="UniProtKB-UniRule"/>
</dbReference>
<dbReference type="GO" id="GO:0042803">
    <property type="term" value="F:protein homodimerization activity"/>
    <property type="evidence" value="ECO:0007669"/>
    <property type="project" value="UniProtKB-UniRule"/>
</dbReference>
<dbReference type="GO" id="GO:0006325">
    <property type="term" value="P:chromatin organization"/>
    <property type="evidence" value="ECO:0007669"/>
    <property type="project" value="UniProtKB-KW"/>
</dbReference>
<dbReference type="GO" id="GO:0030183">
    <property type="term" value="P:B cell differentiation"/>
    <property type="evidence" value="ECO:0007669"/>
    <property type="project" value="UniProtKB-UniRule"/>
</dbReference>
<evidence type="ECO:0000259" key="1">
    <source>
        <dbReference type="Pfam" id="PF12560"/>
    </source>
</evidence>
<sequence length="219" mass="24553">MDVMTSPSMGLHTIPEEIQYPYTKFSEWKFKLFKVRSFEKAPSGDNQVENKEKAEKEASLDNGTLVQMDVAVPVAEKPLLADTDLYHNKQALEKDADNLKIQENAAHQANLQQLCRICGVSFKTDRYKRIDDYPVDTIAKRFRYDAALVSALMDLEEDILEGMKAQDLDDYLNGPFTVVVKESCDGMGDVSEKHGSGPAVPEKAGQTCELDYEHTALVL</sequence>
<keyword evidence="4" id="KW-1185">Reference proteome</keyword>
<dbReference type="GO" id="GO:0008270">
    <property type="term" value="F:zinc ion binding"/>
    <property type="evidence" value="ECO:0007669"/>
    <property type="project" value="UniProtKB-UniRule"/>
</dbReference>
<dbReference type="GO" id="GO:1905347">
    <property type="term" value="C:endodeoxyribonuclease complex"/>
    <property type="evidence" value="ECO:0007669"/>
    <property type="project" value="TreeGrafter"/>
</dbReference>
<dbReference type="eggNOG" id="ENOG502QSFV">
    <property type="taxonomic scope" value="Eukaryota"/>
</dbReference>
<feature type="domain" description="RAG1 importin-binding" evidence="1">
    <location>
        <begin position="13"/>
        <end position="130"/>
    </location>
</feature>
<dbReference type="GO" id="GO:0097519">
    <property type="term" value="C:DNA recombinase complex"/>
    <property type="evidence" value="ECO:0007669"/>
    <property type="project" value="TreeGrafter"/>
</dbReference>
<protein>
    <submittedName>
        <fullName evidence="3">V(D)J recombination-activating protein 1</fullName>
    </submittedName>
</protein>
<dbReference type="GO" id="GO:0033151">
    <property type="term" value="P:V(D)J recombination"/>
    <property type="evidence" value="ECO:0007669"/>
    <property type="project" value="UniProtKB-UniRule"/>
</dbReference>
<dbReference type="EMBL" id="KB514697">
    <property type="protein sequence ID" value="EMP40059.1"/>
    <property type="molecule type" value="Genomic_DNA"/>
</dbReference>
<dbReference type="GO" id="GO:0005634">
    <property type="term" value="C:nucleus"/>
    <property type="evidence" value="ECO:0007669"/>
    <property type="project" value="UniProtKB-SubCell"/>
</dbReference>
<dbReference type="GO" id="GO:0033077">
    <property type="term" value="P:T cell differentiation in thymus"/>
    <property type="evidence" value="ECO:0007669"/>
    <property type="project" value="UniProtKB-UniRule"/>
</dbReference>
<dbReference type="GO" id="GO:1990238">
    <property type="term" value="F:double-stranded DNA endonuclease activity"/>
    <property type="evidence" value="ECO:0007669"/>
    <property type="project" value="TreeGrafter"/>
</dbReference>
<evidence type="ECO:0000313" key="3">
    <source>
        <dbReference type="EMBL" id="EMP40059.1"/>
    </source>
</evidence>
<reference evidence="4" key="1">
    <citation type="journal article" date="2013" name="Nat. Genet.">
        <title>The draft genomes of soft-shell turtle and green sea turtle yield insights into the development and evolution of the turtle-specific body plan.</title>
        <authorList>
            <person name="Wang Z."/>
            <person name="Pascual-Anaya J."/>
            <person name="Zadissa A."/>
            <person name="Li W."/>
            <person name="Niimura Y."/>
            <person name="Huang Z."/>
            <person name="Li C."/>
            <person name="White S."/>
            <person name="Xiong Z."/>
            <person name="Fang D."/>
            <person name="Wang B."/>
            <person name="Ming Y."/>
            <person name="Chen Y."/>
            <person name="Zheng Y."/>
            <person name="Kuraku S."/>
            <person name="Pignatelli M."/>
            <person name="Herrero J."/>
            <person name="Beal K."/>
            <person name="Nozawa M."/>
            <person name="Li Q."/>
            <person name="Wang J."/>
            <person name="Zhang H."/>
            <person name="Yu L."/>
            <person name="Shigenobu S."/>
            <person name="Wang J."/>
            <person name="Liu J."/>
            <person name="Flicek P."/>
            <person name="Searle S."/>
            <person name="Wang J."/>
            <person name="Kuratani S."/>
            <person name="Yin Y."/>
            <person name="Aken B."/>
            <person name="Zhang G."/>
            <person name="Irie N."/>
        </authorList>
    </citation>
    <scope>NUCLEOTIDE SEQUENCE [LARGE SCALE GENOMIC DNA]</scope>
</reference>